<evidence type="ECO:0000313" key="13">
    <source>
        <dbReference type="EMBL" id="PXX95215.1"/>
    </source>
</evidence>
<evidence type="ECO:0000256" key="1">
    <source>
        <dbReference type="ARBA" id="ARBA00004571"/>
    </source>
</evidence>
<dbReference type="InterPro" id="IPR000531">
    <property type="entry name" value="Beta-barrel_TonB"/>
</dbReference>
<feature type="chain" id="PRO_5015863376" evidence="10">
    <location>
        <begin position="21"/>
        <end position="922"/>
    </location>
</feature>
<keyword evidence="13" id="KW-0675">Receptor</keyword>
<dbReference type="PROSITE" id="PS52016">
    <property type="entry name" value="TONB_DEPENDENT_REC_3"/>
    <property type="match status" value="1"/>
</dbReference>
<dbReference type="SUPFAM" id="SSF49464">
    <property type="entry name" value="Carboxypeptidase regulatory domain-like"/>
    <property type="match status" value="1"/>
</dbReference>
<dbReference type="PANTHER" id="PTHR40980:SF5">
    <property type="entry name" value="TONB-DEPENDENT RECEPTOR"/>
    <property type="match status" value="1"/>
</dbReference>
<evidence type="ECO:0000313" key="14">
    <source>
        <dbReference type="Proteomes" id="UP000248079"/>
    </source>
</evidence>
<dbReference type="Gene3D" id="2.60.40.1120">
    <property type="entry name" value="Carboxypeptidase-like, regulatory domain"/>
    <property type="match status" value="1"/>
</dbReference>
<keyword evidence="3 8" id="KW-1134">Transmembrane beta strand</keyword>
<comment type="subcellular location">
    <subcellularLocation>
        <location evidence="1 8">Cell outer membrane</location>
        <topology evidence="1 8">Multi-pass membrane protein</topology>
    </subcellularLocation>
</comment>
<dbReference type="Gene3D" id="2.170.130.10">
    <property type="entry name" value="TonB-dependent receptor, plug domain"/>
    <property type="match status" value="1"/>
</dbReference>
<accession>A0A2V3ZR72</accession>
<keyword evidence="5 9" id="KW-0798">TonB box</keyword>
<dbReference type="GO" id="GO:0009279">
    <property type="term" value="C:cell outer membrane"/>
    <property type="evidence" value="ECO:0007669"/>
    <property type="project" value="UniProtKB-SubCell"/>
</dbReference>
<keyword evidence="7 8" id="KW-0998">Cell outer membrane</keyword>
<evidence type="ECO:0000256" key="9">
    <source>
        <dbReference type="RuleBase" id="RU003357"/>
    </source>
</evidence>
<name>A0A2V3ZR72_9BACT</name>
<dbReference type="Gene3D" id="2.40.170.20">
    <property type="entry name" value="TonB-dependent receptor, beta-barrel domain"/>
    <property type="match status" value="1"/>
</dbReference>
<dbReference type="RefSeq" id="WP_110363933.1">
    <property type="nucleotide sequence ID" value="NZ_QFLI01000016.1"/>
</dbReference>
<gene>
    <name evidence="13" type="ORF">DF185_22475</name>
</gene>
<evidence type="ECO:0000256" key="5">
    <source>
        <dbReference type="ARBA" id="ARBA00023077"/>
    </source>
</evidence>
<dbReference type="InterPro" id="IPR037066">
    <property type="entry name" value="Plug_dom_sf"/>
</dbReference>
<keyword evidence="2 8" id="KW-0813">Transport</keyword>
<dbReference type="SUPFAM" id="SSF56935">
    <property type="entry name" value="Porins"/>
    <property type="match status" value="1"/>
</dbReference>
<comment type="caution">
    <text evidence="13">The sequence shown here is derived from an EMBL/GenBank/DDBJ whole genome shotgun (WGS) entry which is preliminary data.</text>
</comment>
<feature type="domain" description="TonB-dependent receptor plug" evidence="12">
    <location>
        <begin position="130"/>
        <end position="224"/>
    </location>
</feature>
<protein>
    <submittedName>
        <fullName evidence="13">TonB-dependent receptor</fullName>
    </submittedName>
</protein>
<keyword evidence="4 8" id="KW-0812">Transmembrane</keyword>
<keyword evidence="10" id="KW-0732">Signal</keyword>
<dbReference type="OrthoDB" id="9768470at2"/>
<dbReference type="AlphaFoldDB" id="A0A2V3ZR72"/>
<evidence type="ECO:0000259" key="11">
    <source>
        <dbReference type="Pfam" id="PF00593"/>
    </source>
</evidence>
<feature type="signal peptide" evidence="10">
    <location>
        <begin position="1"/>
        <end position="20"/>
    </location>
</feature>
<dbReference type="Pfam" id="PF00593">
    <property type="entry name" value="TonB_dep_Rec_b-barrel"/>
    <property type="match status" value="1"/>
</dbReference>
<keyword evidence="6 8" id="KW-0472">Membrane</keyword>
<dbReference type="EMBL" id="QFLI01000016">
    <property type="protein sequence ID" value="PXX95215.1"/>
    <property type="molecule type" value="Genomic_DNA"/>
</dbReference>
<comment type="similarity">
    <text evidence="8 9">Belongs to the TonB-dependent receptor family.</text>
</comment>
<dbReference type="Proteomes" id="UP000248079">
    <property type="component" value="Unassembled WGS sequence"/>
</dbReference>
<evidence type="ECO:0000256" key="6">
    <source>
        <dbReference type="ARBA" id="ARBA00023136"/>
    </source>
</evidence>
<evidence type="ECO:0000256" key="8">
    <source>
        <dbReference type="PROSITE-ProRule" id="PRU01360"/>
    </source>
</evidence>
<keyword evidence="14" id="KW-1185">Reference proteome</keyword>
<dbReference type="Pfam" id="PF13715">
    <property type="entry name" value="CarbopepD_reg_2"/>
    <property type="match status" value="1"/>
</dbReference>
<dbReference type="InterPro" id="IPR008969">
    <property type="entry name" value="CarboxyPept-like_regulatory"/>
</dbReference>
<evidence type="ECO:0000256" key="10">
    <source>
        <dbReference type="SAM" id="SignalP"/>
    </source>
</evidence>
<dbReference type="InterPro" id="IPR012910">
    <property type="entry name" value="Plug_dom"/>
</dbReference>
<dbReference type="PANTHER" id="PTHR40980">
    <property type="entry name" value="PLUG DOMAIN-CONTAINING PROTEIN"/>
    <property type="match status" value="1"/>
</dbReference>
<proteinExistence type="inferred from homology"/>
<dbReference type="InterPro" id="IPR039426">
    <property type="entry name" value="TonB-dep_rcpt-like"/>
</dbReference>
<evidence type="ECO:0000256" key="2">
    <source>
        <dbReference type="ARBA" id="ARBA00022448"/>
    </source>
</evidence>
<sequence>MTKQVLLVLLLTLSSFGLYAQKGSITGNVKDGKTGEALIGASVFVDGTTLGTVTDFDGNYTIPNVPIGTVTVKCSFISYETSSKENVNVAEGNSAVVDFVMGESTVALEDVKVVAKANRESEVVLLIDQKKSVGIKQSIGAQELATQGVSDAAAAASKISGVTKNEGSGDVYVRGLGDRYLSTTMNGLPIPSDDVDKKNIDLNLFSTDIIKNITINKTASADKYADLTSGNVDIVSKTLSEKISIGLSAKTNTNVLKSGVFDNFRATQNNNDVTLGFYDHPFNTVDAIRNQSWNTTKRDFPLGYEFSVLAGKKVKLFQKDLSIFATLSHENESKYSDGIFKKYRSNVLDESFNDTEEFTTEYSSTGLLNLAYDFNENHNINFNSVWVKKTKDELYESGRNGEGYVFDQDPQEDGAFVRDQNLKETTLWVNQLLGSHKLTEKNKLQWAAAYNTVKAEEPNRIRNEVNILDENTVQFAHVGDFQQRKSQQNIDDKEINGYVKNEYQFINQDDQKLKLTLGGDFRNKERDFNSLSIGVRAKGVQVASIDNLNEALVNGNLYAVNRLIIRNRKPDLYNATLNVYAGYLNTGFQYKKLSGNVGVRYEQDKIEVDWDVANYINRETGTPRIGSLSNDYNYLLPSFNLKYQLNDKSALRLAASKTITLPEFKELAPFEYVTPTGRVIAGNPDLKNSENYNVDLKWEMFPTAKQLISASAFYKQINDPINLAQTRGSSGNFKYDNTGKQADVYGIELETRFALIKAETTEMPELNVILNATKMWFEQDLLEDFQYNNKTKTDLQGASDLILNGTLSFSNKKEKEFKAALTGNYSSDKIYALGAPEDKQNSATLFNEAIIEKGFITVDMVVSKKLSDRFSLKLTGKNLLNPKIEQSQEIKKLGSGEVTDEIVKSYKKGISISLGLKINLNK</sequence>
<evidence type="ECO:0000256" key="3">
    <source>
        <dbReference type="ARBA" id="ARBA00022452"/>
    </source>
</evidence>
<dbReference type="InterPro" id="IPR036942">
    <property type="entry name" value="Beta-barrel_TonB_sf"/>
</dbReference>
<evidence type="ECO:0000256" key="7">
    <source>
        <dbReference type="ARBA" id="ARBA00023237"/>
    </source>
</evidence>
<feature type="domain" description="TonB-dependent receptor-like beta-barrel" evidence="11">
    <location>
        <begin position="572"/>
        <end position="879"/>
    </location>
</feature>
<evidence type="ECO:0000256" key="4">
    <source>
        <dbReference type="ARBA" id="ARBA00022692"/>
    </source>
</evidence>
<organism evidence="13 14">
    <name type="scientific">Marinifilum breve</name>
    <dbReference type="NCBI Taxonomy" id="2184082"/>
    <lineage>
        <taxon>Bacteria</taxon>
        <taxon>Pseudomonadati</taxon>
        <taxon>Bacteroidota</taxon>
        <taxon>Bacteroidia</taxon>
        <taxon>Marinilabiliales</taxon>
        <taxon>Marinifilaceae</taxon>
    </lineage>
</organism>
<dbReference type="Pfam" id="PF07715">
    <property type="entry name" value="Plug"/>
    <property type="match status" value="1"/>
</dbReference>
<reference evidence="13 14" key="1">
    <citation type="submission" date="2018-05" db="EMBL/GenBank/DDBJ databases">
        <title>Marinifilum breve JC075T sp. nov., a marine bacterium isolated from Yongle Blue Hole in the South China Sea.</title>
        <authorList>
            <person name="Fu T."/>
        </authorList>
    </citation>
    <scope>NUCLEOTIDE SEQUENCE [LARGE SCALE GENOMIC DNA]</scope>
    <source>
        <strain evidence="13 14">JC075</strain>
    </source>
</reference>
<evidence type="ECO:0000259" key="12">
    <source>
        <dbReference type="Pfam" id="PF07715"/>
    </source>
</evidence>